<keyword evidence="3" id="KW-1185">Reference proteome</keyword>
<feature type="region of interest" description="Disordered" evidence="1">
    <location>
        <begin position="1"/>
        <end position="33"/>
    </location>
</feature>
<sequence>MSNQNTSTINRPVARYSTRQTESNPSSQSTHTSQDAVIELIFLSVIAYCDDFIILSTHIIHKCCQDIIGECSNQWMIKFNALKSAYLSFSNDKLLEYYNFRIGDLNTPKQEGTIYLGLPIGNKEYVNKY</sequence>
<evidence type="ECO:0000256" key="1">
    <source>
        <dbReference type="SAM" id="MobiDB-lite"/>
    </source>
</evidence>
<organism evidence="2 3">
    <name type="scientific">Brachionus calyciflorus</name>
    <dbReference type="NCBI Taxonomy" id="104777"/>
    <lineage>
        <taxon>Eukaryota</taxon>
        <taxon>Metazoa</taxon>
        <taxon>Spiralia</taxon>
        <taxon>Gnathifera</taxon>
        <taxon>Rotifera</taxon>
        <taxon>Eurotatoria</taxon>
        <taxon>Monogononta</taxon>
        <taxon>Pseudotrocha</taxon>
        <taxon>Ploima</taxon>
        <taxon>Brachionidae</taxon>
        <taxon>Brachionus</taxon>
    </lineage>
</organism>
<feature type="compositionally biased region" description="Polar residues" evidence="1">
    <location>
        <begin position="1"/>
        <end position="10"/>
    </location>
</feature>
<name>A0A813UK56_9BILA</name>
<dbReference type="OrthoDB" id="8197617at2759"/>
<protein>
    <recommendedName>
        <fullName evidence="4">Reverse transcriptase domain-containing protein</fullName>
    </recommendedName>
</protein>
<proteinExistence type="predicted"/>
<dbReference type="AlphaFoldDB" id="A0A813UK56"/>
<dbReference type="Proteomes" id="UP000663879">
    <property type="component" value="Unassembled WGS sequence"/>
</dbReference>
<evidence type="ECO:0000313" key="2">
    <source>
        <dbReference type="EMBL" id="CAF0824822.1"/>
    </source>
</evidence>
<comment type="caution">
    <text evidence="2">The sequence shown here is derived from an EMBL/GenBank/DDBJ whole genome shotgun (WGS) entry which is preliminary data.</text>
</comment>
<reference evidence="2" key="1">
    <citation type="submission" date="2021-02" db="EMBL/GenBank/DDBJ databases">
        <authorList>
            <person name="Nowell W R."/>
        </authorList>
    </citation>
    <scope>NUCLEOTIDE SEQUENCE</scope>
    <source>
        <strain evidence="2">Ploen Becks lab</strain>
    </source>
</reference>
<feature type="compositionally biased region" description="Polar residues" evidence="1">
    <location>
        <begin position="17"/>
        <end position="33"/>
    </location>
</feature>
<dbReference type="EMBL" id="CAJNOC010000993">
    <property type="protein sequence ID" value="CAF0824822.1"/>
    <property type="molecule type" value="Genomic_DNA"/>
</dbReference>
<evidence type="ECO:0008006" key="4">
    <source>
        <dbReference type="Google" id="ProtNLM"/>
    </source>
</evidence>
<gene>
    <name evidence="2" type="ORF">OXX778_LOCUS7663</name>
</gene>
<accession>A0A813UK56</accession>
<evidence type="ECO:0000313" key="3">
    <source>
        <dbReference type="Proteomes" id="UP000663879"/>
    </source>
</evidence>